<name>A0A174RMY1_BACUN</name>
<dbReference type="RefSeq" id="WP_057253456.1">
    <property type="nucleotide sequence ID" value="NZ_CZAO01000011.1"/>
</dbReference>
<evidence type="ECO:0000313" key="2">
    <source>
        <dbReference type="Proteomes" id="UP000095766"/>
    </source>
</evidence>
<reference evidence="1 2" key="1">
    <citation type="submission" date="2015-09" db="EMBL/GenBank/DDBJ databases">
        <authorList>
            <consortium name="Pathogen Informatics"/>
        </authorList>
    </citation>
    <scope>NUCLEOTIDE SEQUENCE [LARGE SCALE GENOMIC DNA]</scope>
    <source>
        <strain evidence="1 2">2789STDY5834898</strain>
    </source>
</reference>
<dbReference type="AlphaFoldDB" id="A0A174RMY1"/>
<organism evidence="1 2">
    <name type="scientific">Bacteroides uniformis</name>
    <dbReference type="NCBI Taxonomy" id="820"/>
    <lineage>
        <taxon>Bacteria</taxon>
        <taxon>Pseudomonadati</taxon>
        <taxon>Bacteroidota</taxon>
        <taxon>Bacteroidia</taxon>
        <taxon>Bacteroidales</taxon>
        <taxon>Bacteroidaceae</taxon>
        <taxon>Bacteroides</taxon>
    </lineage>
</organism>
<protein>
    <recommendedName>
        <fullName evidence="3">YahA</fullName>
    </recommendedName>
</protein>
<dbReference type="Proteomes" id="UP000095766">
    <property type="component" value="Unassembled WGS sequence"/>
</dbReference>
<sequence>MVAKTILQQIGGGRFIAMTGSKNFIDLGNGLRMNLARNKTSANRLEIILDKGTDTYRMKFYRQTFSKKTFEVSVKDIALHEGIYSDMLEEMFTSVTGLYTRL</sequence>
<gene>
    <name evidence="1" type="ORF">ERS852510_02459</name>
</gene>
<accession>A0A174RMY1</accession>
<dbReference type="EMBL" id="CZAO01000011">
    <property type="protein sequence ID" value="CUP83789.1"/>
    <property type="molecule type" value="Genomic_DNA"/>
</dbReference>
<proteinExistence type="predicted"/>
<evidence type="ECO:0000313" key="1">
    <source>
        <dbReference type="EMBL" id="CUP83789.1"/>
    </source>
</evidence>
<evidence type="ECO:0008006" key="3">
    <source>
        <dbReference type="Google" id="ProtNLM"/>
    </source>
</evidence>